<dbReference type="InterPro" id="IPR005226">
    <property type="entry name" value="UPF0014_fam"/>
</dbReference>
<comment type="similarity">
    <text evidence="2">Belongs to the UPF0014 family.</text>
</comment>
<evidence type="ECO:0000256" key="5">
    <source>
        <dbReference type="ARBA" id="ARBA00023136"/>
    </source>
</evidence>
<dbReference type="GO" id="GO:0005886">
    <property type="term" value="C:plasma membrane"/>
    <property type="evidence" value="ECO:0007669"/>
    <property type="project" value="TreeGrafter"/>
</dbReference>
<dbReference type="AlphaFoldDB" id="A0A1H2IYK8"/>
<feature type="transmembrane region" description="Helical" evidence="6">
    <location>
        <begin position="6"/>
        <end position="24"/>
    </location>
</feature>
<comment type="subcellular location">
    <subcellularLocation>
        <location evidence="1">Membrane</location>
        <topology evidence="1">Multi-pass membrane protein</topology>
    </subcellularLocation>
</comment>
<evidence type="ECO:0000256" key="4">
    <source>
        <dbReference type="ARBA" id="ARBA00022989"/>
    </source>
</evidence>
<dbReference type="PANTHER" id="PTHR30028">
    <property type="entry name" value="UPF0014 INNER MEMBRANE PROTEIN YBBM-RELATED"/>
    <property type="match status" value="1"/>
</dbReference>
<protein>
    <submittedName>
        <fullName evidence="7">Putative ABC transport system permease protein</fullName>
    </submittedName>
</protein>
<feature type="transmembrane region" description="Helical" evidence="6">
    <location>
        <begin position="190"/>
        <end position="211"/>
    </location>
</feature>
<evidence type="ECO:0000256" key="6">
    <source>
        <dbReference type="SAM" id="Phobius"/>
    </source>
</evidence>
<evidence type="ECO:0000256" key="1">
    <source>
        <dbReference type="ARBA" id="ARBA00004141"/>
    </source>
</evidence>
<dbReference type="RefSeq" id="WP_092236230.1">
    <property type="nucleotide sequence ID" value="NZ_FNLL01000010.1"/>
</dbReference>
<keyword evidence="4 6" id="KW-1133">Transmembrane helix</keyword>
<evidence type="ECO:0000256" key="3">
    <source>
        <dbReference type="ARBA" id="ARBA00022692"/>
    </source>
</evidence>
<dbReference type="Pfam" id="PF03649">
    <property type="entry name" value="UPF0014"/>
    <property type="match status" value="1"/>
</dbReference>
<feature type="transmembrane region" description="Helical" evidence="6">
    <location>
        <begin position="64"/>
        <end position="82"/>
    </location>
</feature>
<feature type="transmembrane region" description="Helical" evidence="6">
    <location>
        <begin position="223"/>
        <end position="245"/>
    </location>
</feature>
<dbReference type="Proteomes" id="UP000199608">
    <property type="component" value="Unassembled WGS sequence"/>
</dbReference>
<evidence type="ECO:0000313" key="7">
    <source>
        <dbReference type="EMBL" id="SDU49284.1"/>
    </source>
</evidence>
<name>A0A1H2IYK8_9BACT</name>
<keyword evidence="8" id="KW-1185">Reference proteome</keyword>
<accession>A0A1H2IYK8</accession>
<keyword evidence="3 6" id="KW-0812">Transmembrane</keyword>
<evidence type="ECO:0000256" key="2">
    <source>
        <dbReference type="ARBA" id="ARBA00005268"/>
    </source>
</evidence>
<dbReference type="PANTHER" id="PTHR30028:SF0">
    <property type="entry name" value="PROTEIN ALUMINUM SENSITIVE 3"/>
    <property type="match status" value="1"/>
</dbReference>
<sequence>MGALDLSIFSLASFLIFLVPVFYINRHLGLEINKTMITSIVRMCIQLSFVGVYLEFLFKFNSPVLNTAYLLIMIAIACQSILKSSNLKLRKFFIPVFFALLFPFTIMLFFFNAAVVRIDNLFEAKYMIPIGGMLLGNCLRSIIIVLNNFYSGIRRDEKVYLYSLSLLCSRIQALKPYFRQSFLAAVTPTMATMATIGLVSLPGMMTGQILGGSIPIVAIKYQIAIMFSIFYTGYFCVILSVLFSLKVGFNALDVLNQDIFVSKV</sequence>
<feature type="transmembrane region" description="Helical" evidence="6">
    <location>
        <begin position="94"/>
        <end position="114"/>
    </location>
</feature>
<evidence type="ECO:0000313" key="8">
    <source>
        <dbReference type="Proteomes" id="UP000199608"/>
    </source>
</evidence>
<reference evidence="8" key="1">
    <citation type="submission" date="2016-10" db="EMBL/GenBank/DDBJ databases">
        <authorList>
            <person name="Varghese N."/>
            <person name="Submissions S."/>
        </authorList>
    </citation>
    <scope>NUCLEOTIDE SEQUENCE [LARGE SCALE GENOMIC DNA]</scope>
    <source>
        <strain evidence="8">DSM 3384</strain>
    </source>
</reference>
<dbReference type="EMBL" id="FNLL01000010">
    <property type="protein sequence ID" value="SDU49284.1"/>
    <property type="molecule type" value="Genomic_DNA"/>
</dbReference>
<organism evidence="7 8">
    <name type="scientific">Desulfobacula phenolica</name>
    <dbReference type="NCBI Taxonomy" id="90732"/>
    <lineage>
        <taxon>Bacteria</taxon>
        <taxon>Pseudomonadati</taxon>
        <taxon>Thermodesulfobacteriota</taxon>
        <taxon>Desulfobacteria</taxon>
        <taxon>Desulfobacterales</taxon>
        <taxon>Desulfobacteraceae</taxon>
        <taxon>Desulfobacula</taxon>
    </lineage>
</organism>
<proteinExistence type="inferred from homology"/>
<keyword evidence="5 6" id="KW-0472">Membrane</keyword>
<feature type="transmembrane region" description="Helical" evidence="6">
    <location>
        <begin position="126"/>
        <end position="147"/>
    </location>
</feature>
<gene>
    <name evidence="7" type="ORF">SAMN04487931_11020</name>
</gene>